<reference evidence="2 3" key="1">
    <citation type="submission" date="2015-10" db="EMBL/GenBank/DDBJ databases">
        <title>Full genome of DAOMC 229536 Phialocephala scopiformis, a fungal endophyte of spruce producing the potent anti-insectan compound rugulosin.</title>
        <authorList>
            <consortium name="DOE Joint Genome Institute"/>
            <person name="Walker A.K."/>
            <person name="Frasz S.L."/>
            <person name="Seifert K.A."/>
            <person name="Miller J.D."/>
            <person name="Mondo S.J."/>
            <person name="Labutti K."/>
            <person name="Lipzen A."/>
            <person name="Dockter R."/>
            <person name="Kennedy M."/>
            <person name="Grigoriev I.V."/>
            <person name="Spatafora J.W."/>
        </authorList>
    </citation>
    <scope>NUCLEOTIDE SEQUENCE [LARGE SCALE GENOMIC DNA]</scope>
    <source>
        <strain evidence="2 3">CBS 120377</strain>
    </source>
</reference>
<feature type="chain" id="PRO_5008268162" evidence="1">
    <location>
        <begin position="19"/>
        <end position="65"/>
    </location>
</feature>
<dbReference type="Proteomes" id="UP000070700">
    <property type="component" value="Unassembled WGS sequence"/>
</dbReference>
<evidence type="ECO:0000256" key="1">
    <source>
        <dbReference type="SAM" id="SignalP"/>
    </source>
</evidence>
<evidence type="ECO:0000313" key="2">
    <source>
        <dbReference type="EMBL" id="KUJ18865.1"/>
    </source>
</evidence>
<protein>
    <submittedName>
        <fullName evidence="2">Uncharacterized protein</fullName>
    </submittedName>
</protein>
<dbReference type="InParanoid" id="A0A194XF95"/>
<accession>A0A194XF95</accession>
<dbReference type="EMBL" id="KQ947412">
    <property type="protein sequence ID" value="KUJ18865.1"/>
    <property type="molecule type" value="Genomic_DNA"/>
</dbReference>
<dbReference type="GeneID" id="28824477"/>
<evidence type="ECO:0000313" key="3">
    <source>
        <dbReference type="Proteomes" id="UP000070700"/>
    </source>
</evidence>
<organism evidence="2 3">
    <name type="scientific">Mollisia scopiformis</name>
    <name type="common">Conifer needle endophyte fungus</name>
    <name type="synonym">Phialocephala scopiformis</name>
    <dbReference type="NCBI Taxonomy" id="149040"/>
    <lineage>
        <taxon>Eukaryota</taxon>
        <taxon>Fungi</taxon>
        <taxon>Dikarya</taxon>
        <taxon>Ascomycota</taxon>
        <taxon>Pezizomycotina</taxon>
        <taxon>Leotiomycetes</taxon>
        <taxon>Helotiales</taxon>
        <taxon>Mollisiaceae</taxon>
        <taxon>Mollisia</taxon>
    </lineage>
</organism>
<keyword evidence="1" id="KW-0732">Signal</keyword>
<gene>
    <name evidence="2" type="ORF">LY89DRAFT_683711</name>
</gene>
<feature type="signal peptide" evidence="1">
    <location>
        <begin position="1"/>
        <end position="18"/>
    </location>
</feature>
<dbReference type="KEGG" id="psco:LY89DRAFT_683711"/>
<dbReference type="RefSeq" id="XP_018073220.1">
    <property type="nucleotide sequence ID" value="XM_018214751.1"/>
</dbReference>
<dbReference type="AlphaFoldDB" id="A0A194XF95"/>
<proteinExistence type="predicted"/>
<keyword evidence="3" id="KW-1185">Reference proteome</keyword>
<sequence>MAPAFVCMTLLIPSYVTQQTALLSCKSDAPILLLNGQIAGQLVSIHIDSNILNIPDNLRCLMCGG</sequence>
<name>A0A194XF95_MOLSC</name>